<dbReference type="Proteomes" id="UP000469724">
    <property type="component" value="Unassembled WGS sequence"/>
</dbReference>
<accession>A0A7K3NMM4</accession>
<sequence>MRPGVDYRIYGRIRGLTPDAAQKLAAEAPFETARAEAGGIEIEHEGRFVDVEEFLARAVSLLPEGGDGDVDVIDNEAWTITRYALRPKGFEAVSHGLDDILDHTKGEGNF</sequence>
<dbReference type="RefSeq" id="WP_163302490.1">
    <property type="nucleotide sequence ID" value="NZ_JAAGRQ010000048.1"/>
</dbReference>
<gene>
    <name evidence="1" type="ORF">G3N56_11935</name>
</gene>
<dbReference type="AlphaFoldDB" id="A0A7K3NMM4"/>
<reference evidence="1 2" key="1">
    <citation type="submission" date="2020-02" db="EMBL/GenBank/DDBJ databases">
        <title>Comparative genomics of sulfur disproportionating microorganisms.</title>
        <authorList>
            <person name="Ward L.M."/>
            <person name="Bertran E."/>
            <person name="Johnston D.T."/>
        </authorList>
    </citation>
    <scope>NUCLEOTIDE SEQUENCE [LARGE SCALE GENOMIC DNA]</scope>
    <source>
        <strain evidence="1 2">DSM 3696</strain>
    </source>
</reference>
<dbReference type="EMBL" id="JAAGRQ010000048">
    <property type="protein sequence ID" value="NDY57450.1"/>
    <property type="molecule type" value="Genomic_DNA"/>
</dbReference>
<proteinExistence type="predicted"/>
<name>A0A7K3NMM4_9BACT</name>
<organism evidence="1 2">
    <name type="scientific">Desulfolutivibrio sulfodismutans</name>
    <dbReference type="NCBI Taxonomy" id="63561"/>
    <lineage>
        <taxon>Bacteria</taxon>
        <taxon>Pseudomonadati</taxon>
        <taxon>Thermodesulfobacteriota</taxon>
        <taxon>Desulfovibrionia</taxon>
        <taxon>Desulfovibrionales</taxon>
        <taxon>Desulfovibrionaceae</taxon>
        <taxon>Desulfolutivibrio</taxon>
    </lineage>
</organism>
<evidence type="ECO:0000313" key="1">
    <source>
        <dbReference type="EMBL" id="NDY57450.1"/>
    </source>
</evidence>
<comment type="caution">
    <text evidence="1">The sequence shown here is derived from an EMBL/GenBank/DDBJ whole genome shotgun (WGS) entry which is preliminary data.</text>
</comment>
<protein>
    <submittedName>
        <fullName evidence="1">Uncharacterized protein</fullName>
    </submittedName>
</protein>
<keyword evidence="2" id="KW-1185">Reference proteome</keyword>
<evidence type="ECO:0000313" key="2">
    <source>
        <dbReference type="Proteomes" id="UP000469724"/>
    </source>
</evidence>